<proteinExistence type="predicted"/>
<dbReference type="InterPro" id="IPR050113">
    <property type="entry name" value="Ub_conjugating_enzyme"/>
</dbReference>
<organism evidence="2 4">
    <name type="scientific">Didymodactylos carnosus</name>
    <dbReference type="NCBI Taxonomy" id="1234261"/>
    <lineage>
        <taxon>Eukaryota</taxon>
        <taxon>Metazoa</taxon>
        <taxon>Spiralia</taxon>
        <taxon>Gnathifera</taxon>
        <taxon>Rotifera</taxon>
        <taxon>Eurotatoria</taxon>
        <taxon>Bdelloidea</taxon>
        <taxon>Philodinida</taxon>
        <taxon>Philodinidae</taxon>
        <taxon>Didymodactylos</taxon>
    </lineage>
</organism>
<gene>
    <name evidence="2" type="ORF">GPM918_LOCUS20105</name>
    <name evidence="3" type="ORF">SRO942_LOCUS20102</name>
</gene>
<comment type="caution">
    <text evidence="2">The sequence shown here is derived from an EMBL/GenBank/DDBJ whole genome shotgun (WGS) entry which is preliminary data.</text>
</comment>
<evidence type="ECO:0000259" key="1">
    <source>
        <dbReference type="PROSITE" id="PS50127"/>
    </source>
</evidence>
<dbReference type="OrthoDB" id="10069349at2759"/>
<evidence type="ECO:0000313" key="2">
    <source>
        <dbReference type="EMBL" id="CAF1129276.1"/>
    </source>
</evidence>
<name>A0A814R519_9BILA</name>
<dbReference type="PANTHER" id="PTHR24067">
    <property type="entry name" value="UBIQUITIN-CONJUGATING ENZYME E2"/>
    <property type="match status" value="1"/>
</dbReference>
<dbReference type="Proteomes" id="UP000681722">
    <property type="component" value="Unassembled WGS sequence"/>
</dbReference>
<dbReference type="SMART" id="SM00212">
    <property type="entry name" value="UBCc"/>
    <property type="match status" value="1"/>
</dbReference>
<evidence type="ECO:0000313" key="4">
    <source>
        <dbReference type="Proteomes" id="UP000663829"/>
    </source>
</evidence>
<dbReference type="Proteomes" id="UP000663829">
    <property type="component" value="Unassembled WGS sequence"/>
</dbReference>
<dbReference type="SUPFAM" id="SSF54495">
    <property type="entry name" value="UBC-like"/>
    <property type="match status" value="1"/>
</dbReference>
<feature type="domain" description="UBC core" evidence="1">
    <location>
        <begin position="14"/>
        <end position="161"/>
    </location>
</feature>
<dbReference type="InterPro" id="IPR016135">
    <property type="entry name" value="UBQ-conjugating_enzyme/RWD"/>
</dbReference>
<dbReference type="Gene3D" id="3.10.110.10">
    <property type="entry name" value="Ubiquitin Conjugating Enzyme"/>
    <property type="match status" value="1"/>
</dbReference>
<dbReference type="InterPro" id="IPR000608">
    <property type="entry name" value="UBC"/>
</dbReference>
<dbReference type="PROSITE" id="PS50127">
    <property type="entry name" value="UBC_2"/>
    <property type="match status" value="1"/>
</dbReference>
<dbReference type="EMBL" id="CAJNOQ010006267">
    <property type="protein sequence ID" value="CAF1129276.1"/>
    <property type="molecule type" value="Genomic_DNA"/>
</dbReference>
<evidence type="ECO:0000313" key="3">
    <source>
        <dbReference type="EMBL" id="CAF3892959.1"/>
    </source>
</evidence>
<dbReference type="Pfam" id="PF00179">
    <property type="entry name" value="UQ_con"/>
    <property type="match status" value="1"/>
</dbReference>
<keyword evidence="4" id="KW-1185">Reference proteome</keyword>
<protein>
    <recommendedName>
        <fullName evidence="1">UBC core domain-containing protein</fullName>
    </recommendedName>
</protein>
<reference evidence="2" key="1">
    <citation type="submission" date="2021-02" db="EMBL/GenBank/DDBJ databases">
        <authorList>
            <person name="Nowell W R."/>
        </authorList>
    </citation>
    <scope>NUCLEOTIDE SEQUENCE</scope>
</reference>
<dbReference type="EMBL" id="CAJOBC010006267">
    <property type="protein sequence ID" value="CAF3892959.1"/>
    <property type="molecule type" value="Genomic_DNA"/>
</dbReference>
<dbReference type="AlphaFoldDB" id="A0A814R519"/>
<accession>A0A814R519</accession>
<sequence length="164" mass="18395">MATPTTPTSSTPGASERRLRKELAELNVAPPVLSAGLVDSNNLTEWVAVIEGPLETPYADGQFKVSLLFTELYPLKPPQCQMITKVYHPNISENLGEISLDVLNTLWKPRTTVNEILQGIHDLLKQPHAEKCLEPAIGEQYLNNQPEFVRLAKEYTEKYAKRPE</sequence>